<evidence type="ECO:0000259" key="3">
    <source>
        <dbReference type="Pfam" id="PF24883"/>
    </source>
</evidence>
<feature type="coiled-coil region" evidence="2">
    <location>
        <begin position="99"/>
        <end position="133"/>
    </location>
</feature>
<dbReference type="RefSeq" id="XP_062742513.1">
    <property type="nucleotide sequence ID" value="XM_062891195.1"/>
</dbReference>
<evidence type="ECO:0008006" key="7">
    <source>
        <dbReference type="Google" id="ProtNLM"/>
    </source>
</evidence>
<comment type="caution">
    <text evidence="5">The sequence shown here is derived from an EMBL/GenBank/DDBJ whole genome shotgun (WGS) entry which is preliminary data.</text>
</comment>
<evidence type="ECO:0000259" key="4">
    <source>
        <dbReference type="Pfam" id="PF25053"/>
    </source>
</evidence>
<organism evidence="5 6">
    <name type="scientific">Podospora pseudocomata</name>
    <dbReference type="NCBI Taxonomy" id="2093779"/>
    <lineage>
        <taxon>Eukaryota</taxon>
        <taxon>Fungi</taxon>
        <taxon>Dikarya</taxon>
        <taxon>Ascomycota</taxon>
        <taxon>Pezizomycotina</taxon>
        <taxon>Sordariomycetes</taxon>
        <taxon>Sordariomycetidae</taxon>
        <taxon>Sordariales</taxon>
        <taxon>Podosporaceae</taxon>
        <taxon>Podospora</taxon>
    </lineage>
</organism>
<evidence type="ECO:0000256" key="1">
    <source>
        <dbReference type="ARBA" id="ARBA00022737"/>
    </source>
</evidence>
<dbReference type="Proteomes" id="UP001323405">
    <property type="component" value="Unassembled WGS sequence"/>
</dbReference>
<sequence length="1137" mass="128081">MDPISAFSLAVNVLSTVDIAVKTGKTLWDLYKSTSGFTKQTEKLLLAMSQFDAALGQLANPRLDASARLASERCSATIKEIRAMLDLCKARKPSSVASALQAKAQYTKHKSELQDLQKELESATGQLRTALAITTNNDVSVIKELLAASEQRSPQLITKLEAISQKLDPLEGLARLVNESSLQTVKDALSLELAKLTEKLDLLQMIKDAIYLSEASLESINQATILGALRPATADKRFEEIADPACTTFSWMLGRPSGVESGDSSPDIEDPARVNASQEFIHWLRSGSGIYHIAGKPGAGKSTLMKYLATHSTTQQCLESWAASGPSPKQLICSRFFFWKIGTAEQKTTRGLLRGIIYDILRGNSELTSILFPDHWAPRRYAAMSLAKSPIPTISDTQINNAVNRLLTAEEISARFKICLFIDGLDEFDEASQSLWAFCDRLGSWAKHRNVKLCVSSREETPILGALHCAHRITLHHLTDADIGALVHERLSSNPYFQRVALSDTDGRQDKTTRLIIDNAKGVFLWVVFLLKLIEEELPNQRSTSFHTIHRLIETAPDELHEFFRRIFKTIPKHHARGAHFVLAMMLRLRGYCIAGDYSNNFSPAKNVTTSQTLTLFGLSYIFDSFDNCQHNDEDRPFLFPVPLCSNEHDYRKREIQTAERLQSWCKGLIEVRTLNSDRKHAADFTHRSVSDFLCTELRDLAPNWKIDDDWVAEGILTTYLAEFKALSFTQTNFTPRKQLDARAAQERRLPAMIECLAKTGSAMTAPPASWVFALLDEIDAFRQYSVAADSSTAEPPKDWFVIMRGDGFQICHPENQPGSLFAIATDMAAPMLNYVMWRLQDPRLLGDDSHKLLTLASIVSGTRKQFKSQQFMDVSPILRALLERGLSPNVGYPQIGTREAPWFSVTEWRESLTANRQDGMAIGSKSPWRDTLSIFIFLFAFSYKGAVPVSIWNELQVWLEFGAEVPAEVLVIPLATSHYWAAVGFRYPTERAEIAVWDCEDLKMPRKEWLMGYFGSIKSTTLSSMIRWHQPHNMHTLSGYTDPMGMVASDSQEWKPPFHQTAPTFIMHDRNQHLCPVYPFHWIYGLVWEQNLRQWVRGDPSPLWDWTSRQWVAYMTPRRHNAVGGGAMSLTMRAGK</sequence>
<dbReference type="InterPro" id="IPR056693">
    <property type="entry name" value="DUF7791"/>
</dbReference>
<keyword evidence="6" id="KW-1185">Reference proteome</keyword>
<reference evidence="5 6" key="1">
    <citation type="journal article" date="2023" name="bioRxiv">
        <title>High-quality genome assemblies of four members of thePodospora anserinaspecies complex.</title>
        <authorList>
            <person name="Ament-Velasquez S.L."/>
            <person name="Vogan A.A."/>
            <person name="Wallerman O."/>
            <person name="Hartmann F."/>
            <person name="Gautier V."/>
            <person name="Silar P."/>
            <person name="Giraud T."/>
            <person name="Johannesson H."/>
        </authorList>
    </citation>
    <scope>NUCLEOTIDE SEQUENCE [LARGE SCALE GENOMIC DNA]</scope>
    <source>
        <strain evidence="5 6">CBS 415.72m</strain>
    </source>
</reference>
<name>A0ABR0GCU2_9PEZI</name>
<dbReference type="InterPro" id="IPR027417">
    <property type="entry name" value="P-loop_NTPase"/>
</dbReference>
<gene>
    <name evidence="5" type="ORF">QC762_507830</name>
</gene>
<dbReference type="Gene3D" id="3.40.50.300">
    <property type="entry name" value="P-loop containing nucleotide triphosphate hydrolases"/>
    <property type="match status" value="1"/>
</dbReference>
<dbReference type="GeneID" id="87911102"/>
<accession>A0ABR0GCU2</accession>
<evidence type="ECO:0000256" key="2">
    <source>
        <dbReference type="SAM" id="Coils"/>
    </source>
</evidence>
<keyword evidence="2" id="KW-0175">Coiled coil</keyword>
<dbReference type="EMBL" id="JAFFHA010000007">
    <property type="protein sequence ID" value="KAK4653538.1"/>
    <property type="molecule type" value="Genomic_DNA"/>
</dbReference>
<dbReference type="SUPFAM" id="SSF52540">
    <property type="entry name" value="P-loop containing nucleoside triphosphate hydrolases"/>
    <property type="match status" value="1"/>
</dbReference>
<dbReference type="Pfam" id="PF25053">
    <property type="entry name" value="DUF7791"/>
    <property type="match status" value="1"/>
</dbReference>
<feature type="domain" description="DUF7791" evidence="4">
    <location>
        <begin position="608"/>
        <end position="697"/>
    </location>
</feature>
<protein>
    <recommendedName>
        <fullName evidence="7">NACHT domain-containing protein</fullName>
    </recommendedName>
</protein>
<dbReference type="InterPro" id="IPR056884">
    <property type="entry name" value="NPHP3-like_N"/>
</dbReference>
<keyword evidence="1" id="KW-0677">Repeat</keyword>
<evidence type="ECO:0000313" key="6">
    <source>
        <dbReference type="Proteomes" id="UP001323405"/>
    </source>
</evidence>
<evidence type="ECO:0000313" key="5">
    <source>
        <dbReference type="EMBL" id="KAK4653538.1"/>
    </source>
</evidence>
<feature type="domain" description="Nephrocystin 3-like N-terminal" evidence="3">
    <location>
        <begin position="277"/>
        <end position="458"/>
    </location>
</feature>
<dbReference type="PANTHER" id="PTHR10039">
    <property type="entry name" value="AMELOGENIN"/>
    <property type="match status" value="1"/>
</dbReference>
<dbReference type="PANTHER" id="PTHR10039:SF5">
    <property type="entry name" value="NACHT DOMAIN-CONTAINING PROTEIN"/>
    <property type="match status" value="1"/>
</dbReference>
<dbReference type="Pfam" id="PF24883">
    <property type="entry name" value="NPHP3_N"/>
    <property type="match status" value="1"/>
</dbReference>
<proteinExistence type="predicted"/>